<reference evidence="1 2" key="1">
    <citation type="journal article" date="2016" name="Genome Biol. Evol.">
        <title>Divergent and convergent evolution of fungal pathogenicity.</title>
        <authorList>
            <person name="Shang Y."/>
            <person name="Xiao G."/>
            <person name="Zheng P."/>
            <person name="Cen K."/>
            <person name="Zhan S."/>
            <person name="Wang C."/>
        </authorList>
    </citation>
    <scope>NUCLEOTIDE SEQUENCE [LARGE SCALE GENOMIC DNA]</scope>
    <source>
        <strain evidence="1 2">RCEF 1005</strain>
    </source>
</reference>
<protein>
    <submittedName>
        <fullName evidence="1">Uncharacterized protein</fullName>
    </submittedName>
</protein>
<evidence type="ECO:0000313" key="2">
    <source>
        <dbReference type="Proteomes" id="UP000076881"/>
    </source>
</evidence>
<sequence>MSGFRWPRQKRQADAQAEQLKTWFISNSRWATVLEDDEFTGNRILVSDIYGDYTTAATESIIACGAPPAPGMHHAVQTFFESPVVRAAFGEFKAQCNCQENTPAVESELIQALASLAAIFGRLRLDPMNTRVSWQEARLDIGDDKLTQMVMEYLVRIEIWRLRGIANGRPWTFGTQRARYQFIASTLVQFWYMDKETCFRFREARTSSRDWSILWDSWADRCVKSDAALSIAKVEAARAGSPRLPSTDGEADEDVCFGVGWRPKGWLEKA</sequence>
<dbReference type="EMBL" id="AZHF01000007">
    <property type="protein sequence ID" value="OAA72789.1"/>
    <property type="molecule type" value="Genomic_DNA"/>
</dbReference>
<dbReference type="OrthoDB" id="5141931at2759"/>
<accession>A0A162MYU0</accession>
<dbReference type="Proteomes" id="UP000076881">
    <property type="component" value="Unassembled WGS sequence"/>
</dbReference>
<dbReference type="AlphaFoldDB" id="A0A162MYU0"/>
<comment type="caution">
    <text evidence="1">The sequence shown here is derived from an EMBL/GenBank/DDBJ whole genome shotgun (WGS) entry which is preliminary data.</text>
</comment>
<evidence type="ECO:0000313" key="1">
    <source>
        <dbReference type="EMBL" id="OAA72789.1"/>
    </source>
</evidence>
<dbReference type="STRING" id="1081108.A0A162MYU0"/>
<proteinExistence type="predicted"/>
<name>A0A162MYU0_CORDF</name>
<keyword evidence="2" id="KW-1185">Reference proteome</keyword>
<gene>
    <name evidence="1" type="ORF">LEL_08573</name>
</gene>
<organism evidence="1 2">
    <name type="scientific">Akanthomyces lecanii RCEF 1005</name>
    <dbReference type="NCBI Taxonomy" id="1081108"/>
    <lineage>
        <taxon>Eukaryota</taxon>
        <taxon>Fungi</taxon>
        <taxon>Dikarya</taxon>
        <taxon>Ascomycota</taxon>
        <taxon>Pezizomycotina</taxon>
        <taxon>Sordariomycetes</taxon>
        <taxon>Hypocreomycetidae</taxon>
        <taxon>Hypocreales</taxon>
        <taxon>Cordycipitaceae</taxon>
        <taxon>Akanthomyces</taxon>
        <taxon>Cordyceps confragosa</taxon>
    </lineage>
</organism>